<feature type="domain" description="DDE-1" evidence="1">
    <location>
        <begin position="1"/>
        <end position="103"/>
    </location>
</feature>
<organism evidence="2 3">
    <name type="scientific">Dryococelus australis</name>
    <dbReference type="NCBI Taxonomy" id="614101"/>
    <lineage>
        <taxon>Eukaryota</taxon>
        <taxon>Metazoa</taxon>
        <taxon>Ecdysozoa</taxon>
        <taxon>Arthropoda</taxon>
        <taxon>Hexapoda</taxon>
        <taxon>Insecta</taxon>
        <taxon>Pterygota</taxon>
        <taxon>Neoptera</taxon>
        <taxon>Polyneoptera</taxon>
        <taxon>Phasmatodea</taxon>
        <taxon>Verophasmatodea</taxon>
        <taxon>Anareolatae</taxon>
        <taxon>Phasmatidae</taxon>
        <taxon>Eurycanthinae</taxon>
        <taxon>Dryococelus</taxon>
    </lineage>
</organism>
<dbReference type="Proteomes" id="UP001159363">
    <property type="component" value="Chromosome 1"/>
</dbReference>
<comment type="caution">
    <text evidence="2">The sequence shown here is derived from an EMBL/GenBank/DDBJ whole genome shotgun (WGS) entry which is preliminary data.</text>
</comment>
<dbReference type="EMBL" id="JARBHB010000001">
    <property type="protein sequence ID" value="KAJ8895050.1"/>
    <property type="molecule type" value="Genomic_DNA"/>
</dbReference>
<dbReference type="InterPro" id="IPR004875">
    <property type="entry name" value="DDE_SF_endonuclease_dom"/>
</dbReference>
<name>A0ABQ9IEF3_9NEOP</name>
<proteinExistence type="predicted"/>
<evidence type="ECO:0000259" key="1">
    <source>
        <dbReference type="Pfam" id="PF03184"/>
    </source>
</evidence>
<sequence length="159" mass="18604">MTLHLFKQWLHSFEAKMGVKNCKVVLFIDCCTAHPNVKLNNVELFFYQQNPHDLGFFNLLKHKFHSVLINAVMRKLAAGKTFYKWMCVMPLEHFVSWEKIAPEVRAACFRQAGFRKNNLIKVVPPHHGNTHHQVNEVLQCTRTNCLGDHYQTIRCSVHF</sequence>
<evidence type="ECO:0000313" key="2">
    <source>
        <dbReference type="EMBL" id="KAJ8895050.1"/>
    </source>
</evidence>
<accession>A0ABQ9IEF3</accession>
<reference evidence="2 3" key="1">
    <citation type="submission" date="2023-02" db="EMBL/GenBank/DDBJ databases">
        <title>LHISI_Scaffold_Assembly.</title>
        <authorList>
            <person name="Stuart O.P."/>
            <person name="Cleave R."/>
            <person name="Magrath M.J.L."/>
            <person name="Mikheyev A.S."/>
        </authorList>
    </citation>
    <scope>NUCLEOTIDE SEQUENCE [LARGE SCALE GENOMIC DNA]</scope>
    <source>
        <strain evidence="2">Daus_M_001</strain>
        <tissue evidence="2">Leg muscle</tissue>
    </source>
</reference>
<gene>
    <name evidence="2" type="ORF">PR048_000375</name>
</gene>
<dbReference type="Pfam" id="PF03184">
    <property type="entry name" value="DDE_1"/>
    <property type="match status" value="1"/>
</dbReference>
<keyword evidence="3" id="KW-1185">Reference proteome</keyword>
<evidence type="ECO:0000313" key="3">
    <source>
        <dbReference type="Proteomes" id="UP001159363"/>
    </source>
</evidence>
<protein>
    <recommendedName>
        <fullName evidence="1">DDE-1 domain-containing protein</fullName>
    </recommendedName>
</protein>